<proteinExistence type="predicted"/>
<dbReference type="GO" id="GO:0003676">
    <property type="term" value="F:nucleic acid binding"/>
    <property type="evidence" value="ECO:0007669"/>
    <property type="project" value="InterPro"/>
</dbReference>
<gene>
    <name evidence="1" type="ORF">NPIL_14611</name>
</gene>
<evidence type="ECO:0000313" key="1">
    <source>
        <dbReference type="EMBL" id="GFU53035.1"/>
    </source>
</evidence>
<organism evidence="1 2">
    <name type="scientific">Nephila pilipes</name>
    <name type="common">Giant wood spider</name>
    <name type="synonym">Nephila maculata</name>
    <dbReference type="NCBI Taxonomy" id="299642"/>
    <lineage>
        <taxon>Eukaryota</taxon>
        <taxon>Metazoa</taxon>
        <taxon>Ecdysozoa</taxon>
        <taxon>Arthropoda</taxon>
        <taxon>Chelicerata</taxon>
        <taxon>Arachnida</taxon>
        <taxon>Araneae</taxon>
        <taxon>Araneomorphae</taxon>
        <taxon>Entelegynae</taxon>
        <taxon>Araneoidea</taxon>
        <taxon>Nephilidae</taxon>
        <taxon>Nephila</taxon>
    </lineage>
</organism>
<accession>A0A8X6R1I9</accession>
<dbReference type="AlphaFoldDB" id="A0A8X6R1I9"/>
<sequence length="212" mass="23924">MSGSENLKKSSAAQEWARETLFRPSLRYREAISDLHCNQNVKMKHTGLNGLKLGCSYQGISRFEFIQDIVNSEVCKGILQRKLLPFLKANSHCFSQKDSESQSCKQMAPGISITTMHWPDDNSYLNLIENLLNQMNLGVLNRKPGNFVTAKESYLKNSAYLTKVTDIADLKSRITDAFTAVTDEMLPHTRLEIEYKLDVLKATHGAHIVAFP</sequence>
<evidence type="ECO:0000313" key="2">
    <source>
        <dbReference type="Proteomes" id="UP000887013"/>
    </source>
</evidence>
<comment type="caution">
    <text evidence="1">The sequence shown here is derived from an EMBL/GenBank/DDBJ whole genome shotgun (WGS) entry which is preliminary data.</text>
</comment>
<dbReference type="Proteomes" id="UP000887013">
    <property type="component" value="Unassembled WGS sequence"/>
</dbReference>
<dbReference type="Gene3D" id="3.30.420.10">
    <property type="entry name" value="Ribonuclease H-like superfamily/Ribonuclease H"/>
    <property type="match status" value="1"/>
</dbReference>
<reference evidence="1" key="1">
    <citation type="submission" date="2020-08" db="EMBL/GenBank/DDBJ databases">
        <title>Multicomponent nature underlies the extraordinary mechanical properties of spider dragline silk.</title>
        <authorList>
            <person name="Kono N."/>
            <person name="Nakamura H."/>
            <person name="Mori M."/>
            <person name="Yoshida Y."/>
            <person name="Ohtoshi R."/>
            <person name="Malay A.D."/>
            <person name="Moran D.A.P."/>
            <person name="Tomita M."/>
            <person name="Numata K."/>
            <person name="Arakawa K."/>
        </authorList>
    </citation>
    <scope>NUCLEOTIDE SEQUENCE</scope>
</reference>
<keyword evidence="2" id="KW-1185">Reference proteome</keyword>
<dbReference type="InterPro" id="IPR036397">
    <property type="entry name" value="RNaseH_sf"/>
</dbReference>
<dbReference type="EMBL" id="BMAW01038687">
    <property type="protein sequence ID" value="GFU53035.1"/>
    <property type="molecule type" value="Genomic_DNA"/>
</dbReference>
<name>A0A8X6R1I9_NEPPI</name>
<protein>
    <submittedName>
        <fullName evidence="1">Uncharacterized protein</fullName>
    </submittedName>
</protein>